<keyword evidence="3" id="KW-1185">Reference proteome</keyword>
<proteinExistence type="predicted"/>
<dbReference type="InterPro" id="IPR021324">
    <property type="entry name" value="DUF2929"/>
</dbReference>
<protein>
    <recommendedName>
        <fullName evidence="4">DUF2929 domain-containing protein</fullName>
    </recommendedName>
</protein>
<dbReference type="Proteomes" id="UP000053681">
    <property type="component" value="Unassembled WGS sequence"/>
</dbReference>
<dbReference type="GeneID" id="93681144"/>
<reference evidence="2 3" key="1">
    <citation type="submission" date="2015-11" db="EMBL/GenBank/DDBJ databases">
        <title>Bacillus caseinolyticus sp nov.</title>
        <authorList>
            <person name="Dastager S.G."/>
            <person name="Mawlankar R."/>
        </authorList>
    </citation>
    <scope>NUCLEOTIDE SEQUENCE [LARGE SCALE GENOMIC DNA]</scope>
    <source>
        <strain evidence="2 3">SGD-V-76</strain>
    </source>
</reference>
<gene>
    <name evidence="2" type="ORF">AS180_09135</name>
</gene>
<dbReference type="Pfam" id="PF11151">
    <property type="entry name" value="DUF2929"/>
    <property type="match status" value="1"/>
</dbReference>
<evidence type="ECO:0000313" key="2">
    <source>
        <dbReference type="EMBL" id="KSU88185.1"/>
    </source>
</evidence>
<comment type="caution">
    <text evidence="2">The sequence shown here is derived from an EMBL/GenBank/DDBJ whole genome shotgun (WGS) entry which is preliminary data.</text>
</comment>
<accession>A0A0V8JMD3</accession>
<keyword evidence="1" id="KW-0812">Transmembrane</keyword>
<dbReference type="RefSeq" id="WP_025908164.1">
    <property type="nucleotide sequence ID" value="NZ_KQ758643.1"/>
</dbReference>
<feature type="transmembrane region" description="Helical" evidence="1">
    <location>
        <begin position="32"/>
        <end position="53"/>
    </location>
</feature>
<organism evidence="2 3">
    <name type="scientific">Priestia veravalensis</name>
    <dbReference type="NCBI Taxonomy" id="1414648"/>
    <lineage>
        <taxon>Bacteria</taxon>
        <taxon>Bacillati</taxon>
        <taxon>Bacillota</taxon>
        <taxon>Bacilli</taxon>
        <taxon>Bacillales</taxon>
        <taxon>Bacillaceae</taxon>
        <taxon>Priestia</taxon>
    </lineage>
</organism>
<sequence>MRIIAALFWGFLLINMSVYVISSMSGQAFDFATASIISVVFTLLVVVLGEAGVPNEPIDTHH</sequence>
<evidence type="ECO:0008006" key="4">
    <source>
        <dbReference type="Google" id="ProtNLM"/>
    </source>
</evidence>
<dbReference type="AlphaFoldDB" id="A0A0V8JMD3"/>
<evidence type="ECO:0000256" key="1">
    <source>
        <dbReference type="SAM" id="Phobius"/>
    </source>
</evidence>
<keyword evidence="1" id="KW-0472">Membrane</keyword>
<dbReference type="EMBL" id="LNQP01000027">
    <property type="protein sequence ID" value="KSU88185.1"/>
    <property type="molecule type" value="Genomic_DNA"/>
</dbReference>
<keyword evidence="1" id="KW-1133">Transmembrane helix</keyword>
<name>A0A0V8JMD3_9BACI</name>
<evidence type="ECO:0000313" key="3">
    <source>
        <dbReference type="Proteomes" id="UP000053681"/>
    </source>
</evidence>